<dbReference type="EMBL" id="RHFK02000003">
    <property type="protein sequence ID" value="TWW78468.1"/>
    <property type="molecule type" value="Genomic_DNA"/>
</dbReference>
<comment type="caution">
    <text evidence="1">The sequence shown here is derived from an EMBL/GenBank/DDBJ whole genome shotgun (WGS) entry which is preliminary data.</text>
</comment>
<name>A0A5C6PIF2_9TELE</name>
<dbReference type="AlphaFoldDB" id="A0A5C6PIF2"/>
<sequence>MLDIHHFSTLLGVSVLPPDRASPSGLQVDMACGEHLLDHCQSLKDIKKIAGKEAYQDGLLVLHFALVLPSET</sequence>
<reference evidence="1 2" key="1">
    <citation type="submission" date="2019-04" db="EMBL/GenBank/DDBJ databases">
        <title>Chromosome genome assembly for Takifugu flavidus.</title>
        <authorList>
            <person name="Xiao S."/>
        </authorList>
    </citation>
    <scope>NUCLEOTIDE SEQUENCE [LARGE SCALE GENOMIC DNA]</scope>
    <source>
        <strain evidence="1">HTHZ2018</strain>
        <tissue evidence="1">Muscle</tissue>
    </source>
</reference>
<protein>
    <submittedName>
        <fullName evidence="1">RING finger protein 6 Mel18 and Bmi1-like</fullName>
    </submittedName>
</protein>
<keyword evidence="2" id="KW-1185">Reference proteome</keyword>
<evidence type="ECO:0000313" key="1">
    <source>
        <dbReference type="EMBL" id="TWW78468.1"/>
    </source>
</evidence>
<organism evidence="1 2">
    <name type="scientific">Takifugu flavidus</name>
    <name type="common">sansaifugu</name>
    <dbReference type="NCBI Taxonomy" id="433684"/>
    <lineage>
        <taxon>Eukaryota</taxon>
        <taxon>Metazoa</taxon>
        <taxon>Chordata</taxon>
        <taxon>Craniata</taxon>
        <taxon>Vertebrata</taxon>
        <taxon>Euteleostomi</taxon>
        <taxon>Actinopterygii</taxon>
        <taxon>Neopterygii</taxon>
        <taxon>Teleostei</taxon>
        <taxon>Neoteleostei</taxon>
        <taxon>Acanthomorphata</taxon>
        <taxon>Eupercaria</taxon>
        <taxon>Tetraodontiformes</taxon>
        <taxon>Tetradontoidea</taxon>
        <taxon>Tetraodontidae</taxon>
        <taxon>Takifugu</taxon>
    </lineage>
</organism>
<proteinExistence type="predicted"/>
<dbReference type="Proteomes" id="UP000324091">
    <property type="component" value="Chromosome 11"/>
</dbReference>
<accession>A0A5C6PIF2</accession>
<gene>
    <name evidence="1" type="ORF">D4764_11G0005890</name>
</gene>
<evidence type="ECO:0000313" key="2">
    <source>
        <dbReference type="Proteomes" id="UP000324091"/>
    </source>
</evidence>